<keyword evidence="3" id="KW-1185">Reference proteome</keyword>
<dbReference type="InterPro" id="IPR049128">
    <property type="entry name" value="Pop8-like_dom"/>
</dbReference>
<dbReference type="OMA" id="WLKKVME"/>
<dbReference type="OrthoDB" id="4056858at2759"/>
<dbReference type="GeneID" id="4621803"/>
<dbReference type="GO" id="GO:0008033">
    <property type="term" value="P:tRNA processing"/>
    <property type="evidence" value="ECO:0000318"/>
    <property type="project" value="GO_Central"/>
</dbReference>
<dbReference type="eggNOG" id="ENOG502SCWV">
    <property type="taxonomic scope" value="Eukaryota"/>
</dbReference>
<evidence type="ECO:0000259" key="1">
    <source>
        <dbReference type="Pfam" id="PF20976"/>
    </source>
</evidence>
<dbReference type="GO" id="GO:0034965">
    <property type="term" value="P:intronic box C/D snoRNA processing"/>
    <property type="evidence" value="ECO:0000318"/>
    <property type="project" value="GO_Central"/>
</dbReference>
<dbReference type="STRING" id="284811.Q754Q5"/>
<accession>Q754Q5</accession>
<reference evidence="3" key="2">
    <citation type="journal article" date="2013" name="G3 (Bethesda)">
        <title>Genomes of Ashbya fungi isolated from insects reveal four mating-type loci, numerous translocations, lack of transposons, and distinct gene duplications.</title>
        <authorList>
            <person name="Dietrich F.S."/>
            <person name="Voegeli S."/>
            <person name="Kuo S."/>
            <person name="Philippsen P."/>
        </authorList>
    </citation>
    <scope>GENOME REANNOTATION</scope>
    <source>
        <strain evidence="3">ATCC 10895 / CBS 109.51 / FGSC 9923 / NRRL Y-1056</strain>
    </source>
</reference>
<protein>
    <submittedName>
        <fullName evidence="2">AFR017Cp</fullName>
    </submittedName>
</protein>
<organism evidence="2 3">
    <name type="scientific">Eremothecium gossypii (strain ATCC 10895 / CBS 109.51 / FGSC 9923 / NRRL Y-1056)</name>
    <name type="common">Yeast</name>
    <name type="synonym">Ashbya gossypii</name>
    <dbReference type="NCBI Taxonomy" id="284811"/>
    <lineage>
        <taxon>Eukaryota</taxon>
        <taxon>Fungi</taxon>
        <taxon>Dikarya</taxon>
        <taxon>Ascomycota</taxon>
        <taxon>Saccharomycotina</taxon>
        <taxon>Saccharomycetes</taxon>
        <taxon>Saccharomycetales</taxon>
        <taxon>Saccharomycetaceae</taxon>
        <taxon>Eremothecium</taxon>
    </lineage>
</organism>
<dbReference type="Pfam" id="PF20976">
    <property type="entry name" value="Pop8"/>
    <property type="match status" value="1"/>
</dbReference>
<sequence length="135" mass="15436">MTACKKLGPDWHYFALLLSSQDEKQDSELLIDEMTWRQVIINALKRSHGIFGEGIEFDFLSVQGNRAFVKVGYEDRAQFSSALSTYISSEELIGVPLVVHILQECTKLERMKVGEDDELWFKRSLEEEVADSSCN</sequence>
<dbReference type="GO" id="GO:0005655">
    <property type="term" value="C:nucleolar ribonuclease P complex"/>
    <property type="evidence" value="ECO:0000318"/>
    <property type="project" value="GO_Central"/>
</dbReference>
<dbReference type="GO" id="GO:0000172">
    <property type="term" value="C:ribonuclease MRP complex"/>
    <property type="evidence" value="ECO:0000318"/>
    <property type="project" value="GO_Central"/>
</dbReference>
<dbReference type="InterPro" id="IPR020347">
    <property type="entry name" value="Pop8"/>
</dbReference>
<dbReference type="PANTHER" id="PTHR28173">
    <property type="entry name" value="RIBONUCLEASES P/MRP PROTEIN SUBUNIT POP8"/>
    <property type="match status" value="1"/>
</dbReference>
<dbReference type="AlphaFoldDB" id="Q754Q5"/>
<name>Q754Q5_EREGS</name>
<dbReference type="RefSeq" id="NP_985564.1">
    <property type="nucleotide sequence ID" value="NM_210918.1"/>
</dbReference>
<dbReference type="PANTHER" id="PTHR28173:SF1">
    <property type="entry name" value="RIBONUCLEASES P_MRP PROTEIN SUBUNIT POP8"/>
    <property type="match status" value="1"/>
</dbReference>
<gene>
    <name evidence="2" type="ORF">AGOS_AFR017C</name>
</gene>
<dbReference type="Proteomes" id="UP000000591">
    <property type="component" value="Chromosome VI"/>
</dbReference>
<evidence type="ECO:0000313" key="3">
    <source>
        <dbReference type="Proteomes" id="UP000000591"/>
    </source>
</evidence>
<evidence type="ECO:0000313" key="2">
    <source>
        <dbReference type="EMBL" id="AAS53388.1"/>
    </source>
</evidence>
<dbReference type="KEGG" id="ago:AGOS_AFR017C"/>
<dbReference type="InParanoid" id="Q754Q5"/>
<dbReference type="EMBL" id="AE016819">
    <property type="protein sequence ID" value="AAS53388.1"/>
    <property type="molecule type" value="Genomic_DNA"/>
</dbReference>
<reference evidence="2 3" key="1">
    <citation type="journal article" date="2004" name="Science">
        <title>The Ashbya gossypii genome as a tool for mapping the ancient Saccharomyces cerevisiae genome.</title>
        <authorList>
            <person name="Dietrich F.S."/>
            <person name="Voegeli S."/>
            <person name="Brachat S."/>
            <person name="Lerch A."/>
            <person name="Gates K."/>
            <person name="Steiner S."/>
            <person name="Mohr C."/>
            <person name="Pohlmann R."/>
            <person name="Luedi P."/>
            <person name="Choi S."/>
            <person name="Wing R.A."/>
            <person name="Flavier A."/>
            <person name="Gaffney T.D."/>
            <person name="Philippsen P."/>
        </authorList>
    </citation>
    <scope>NUCLEOTIDE SEQUENCE [LARGE SCALE GENOMIC DNA]</scope>
    <source>
        <strain evidence="3">ATCC 10895 / CBS 109.51 / FGSC 9923 / NRRL Y-1056</strain>
    </source>
</reference>
<dbReference type="HOGENOM" id="CLU_153352_0_0_1"/>
<feature type="domain" description="Ribonucleases P/MRP subunit Pop8-like" evidence="1">
    <location>
        <begin position="10"/>
        <end position="86"/>
    </location>
</feature>
<dbReference type="GO" id="GO:0000294">
    <property type="term" value="P:nuclear-transcribed mRNA catabolic process, RNase MRP-dependent"/>
    <property type="evidence" value="ECO:0000318"/>
    <property type="project" value="GO_Central"/>
</dbReference>
<dbReference type="FunCoup" id="Q754Q5">
    <property type="interactions" value="124"/>
</dbReference>
<proteinExistence type="predicted"/>